<keyword evidence="1" id="KW-0472">Membrane</keyword>
<feature type="non-terminal residue" evidence="3">
    <location>
        <position position="120"/>
    </location>
</feature>
<evidence type="ECO:0000256" key="1">
    <source>
        <dbReference type="SAM" id="Phobius"/>
    </source>
</evidence>
<dbReference type="Proteomes" id="UP001497623">
    <property type="component" value="Unassembled WGS sequence"/>
</dbReference>
<feature type="transmembrane region" description="Helical" evidence="1">
    <location>
        <begin position="44"/>
        <end position="64"/>
    </location>
</feature>
<protein>
    <recommendedName>
        <fullName evidence="5">Secreted protein</fullName>
    </recommendedName>
</protein>
<feature type="signal peptide" evidence="2">
    <location>
        <begin position="1"/>
        <end position="17"/>
    </location>
</feature>
<reference evidence="3 4" key="1">
    <citation type="submission" date="2024-05" db="EMBL/GenBank/DDBJ databases">
        <authorList>
            <person name="Wallberg A."/>
        </authorList>
    </citation>
    <scope>NUCLEOTIDE SEQUENCE [LARGE SCALE GENOMIC DNA]</scope>
</reference>
<dbReference type="AlphaFoldDB" id="A0AAV2S9R0"/>
<feature type="chain" id="PRO_5043886943" description="Secreted protein" evidence="2">
    <location>
        <begin position="18"/>
        <end position="120"/>
    </location>
</feature>
<comment type="caution">
    <text evidence="3">The sequence shown here is derived from an EMBL/GenBank/DDBJ whole genome shotgun (WGS) entry which is preliminary data.</text>
</comment>
<keyword evidence="4" id="KW-1185">Reference proteome</keyword>
<evidence type="ECO:0000313" key="4">
    <source>
        <dbReference type="Proteomes" id="UP001497623"/>
    </source>
</evidence>
<accession>A0AAV2S9R0</accession>
<proteinExistence type="predicted"/>
<keyword evidence="1" id="KW-0812">Transmembrane</keyword>
<sequence>MMMMLMMVSVRVMMVEQVASVAATAAAALSAAGAAWVVQLRVRVMMASAGVVLQMFLLLVEHMLWKVMVGQPRDVASRDLGVGVKVRVIGWEYSGCISGDVNCCIQGNVAKESSFALTVI</sequence>
<organism evidence="3 4">
    <name type="scientific">Meganyctiphanes norvegica</name>
    <name type="common">Northern krill</name>
    <name type="synonym">Thysanopoda norvegica</name>
    <dbReference type="NCBI Taxonomy" id="48144"/>
    <lineage>
        <taxon>Eukaryota</taxon>
        <taxon>Metazoa</taxon>
        <taxon>Ecdysozoa</taxon>
        <taxon>Arthropoda</taxon>
        <taxon>Crustacea</taxon>
        <taxon>Multicrustacea</taxon>
        <taxon>Malacostraca</taxon>
        <taxon>Eumalacostraca</taxon>
        <taxon>Eucarida</taxon>
        <taxon>Euphausiacea</taxon>
        <taxon>Euphausiidae</taxon>
        <taxon>Meganyctiphanes</taxon>
    </lineage>
</organism>
<name>A0AAV2S9R0_MEGNR</name>
<keyword evidence="2" id="KW-0732">Signal</keyword>
<gene>
    <name evidence="3" type="ORF">MNOR_LOCUS33229</name>
</gene>
<keyword evidence="1" id="KW-1133">Transmembrane helix</keyword>
<evidence type="ECO:0008006" key="5">
    <source>
        <dbReference type="Google" id="ProtNLM"/>
    </source>
</evidence>
<dbReference type="EMBL" id="CAXKWB010047333">
    <property type="protein sequence ID" value="CAL4165203.1"/>
    <property type="molecule type" value="Genomic_DNA"/>
</dbReference>
<evidence type="ECO:0000256" key="2">
    <source>
        <dbReference type="SAM" id="SignalP"/>
    </source>
</evidence>
<evidence type="ECO:0000313" key="3">
    <source>
        <dbReference type="EMBL" id="CAL4165203.1"/>
    </source>
</evidence>